<dbReference type="InterPro" id="IPR002125">
    <property type="entry name" value="CMP_dCMP_dom"/>
</dbReference>
<evidence type="ECO:0000313" key="11">
    <source>
        <dbReference type="Proteomes" id="UP000184001"/>
    </source>
</evidence>
<organism evidence="10 11">
    <name type="scientific">Halodesulfovibrio aestuarii</name>
    <dbReference type="NCBI Taxonomy" id="126333"/>
    <lineage>
        <taxon>Bacteria</taxon>
        <taxon>Pseudomonadati</taxon>
        <taxon>Thermodesulfobacteriota</taxon>
        <taxon>Desulfovibrionia</taxon>
        <taxon>Desulfovibrionales</taxon>
        <taxon>Desulfovibrionaceae</taxon>
        <taxon>Halodesulfovibrio</taxon>
    </lineage>
</organism>
<evidence type="ECO:0000256" key="4">
    <source>
        <dbReference type="ARBA" id="ARBA00022723"/>
    </source>
</evidence>
<evidence type="ECO:0000256" key="2">
    <source>
        <dbReference type="ARBA" id="ARBA00011738"/>
    </source>
</evidence>
<name>A0A8G2C864_9BACT</name>
<dbReference type="CDD" id="cd01285">
    <property type="entry name" value="nucleoside_deaminase"/>
    <property type="match status" value="1"/>
</dbReference>
<feature type="binding site" evidence="8">
    <location>
        <position position="74"/>
    </location>
    <ligand>
        <name>Zn(2+)</name>
        <dbReference type="ChEBI" id="CHEBI:29105"/>
        <note>catalytic</note>
    </ligand>
</feature>
<proteinExistence type="inferred from homology"/>
<dbReference type="EMBL" id="FQZR01000002">
    <property type="protein sequence ID" value="SHI76639.1"/>
    <property type="molecule type" value="Genomic_DNA"/>
</dbReference>
<comment type="similarity">
    <text evidence="1">Belongs to the cytidine and deoxycytidylate deaminase family. ADAT2 subfamily.</text>
</comment>
<comment type="caution">
    <text evidence="10">The sequence shown here is derived from an EMBL/GenBank/DDBJ whole genome shotgun (WGS) entry which is preliminary data.</text>
</comment>
<dbReference type="PANTHER" id="PTHR11079">
    <property type="entry name" value="CYTOSINE DEAMINASE FAMILY MEMBER"/>
    <property type="match status" value="1"/>
</dbReference>
<dbReference type="GO" id="GO:0052717">
    <property type="term" value="F:tRNA-specific adenosine-34 deaminase activity"/>
    <property type="evidence" value="ECO:0007669"/>
    <property type="project" value="UniProtKB-UniRule"/>
</dbReference>
<feature type="domain" description="CMP/dCMP-type deaminase" evidence="9">
    <location>
        <begin position="22"/>
        <end position="142"/>
    </location>
</feature>
<keyword evidence="6 8" id="KW-0862">Zinc</keyword>
<evidence type="ECO:0000256" key="3">
    <source>
        <dbReference type="ARBA" id="ARBA00022694"/>
    </source>
</evidence>
<evidence type="ECO:0000313" key="10">
    <source>
        <dbReference type="EMBL" id="SHI76639.1"/>
    </source>
</evidence>
<dbReference type="FunFam" id="3.40.140.10:FF:000005">
    <property type="entry name" value="tRNA-specific adenosine deaminase"/>
    <property type="match status" value="1"/>
</dbReference>
<dbReference type="InterPro" id="IPR016192">
    <property type="entry name" value="APOBEC/CMP_deaminase_Zn-bd"/>
</dbReference>
<dbReference type="EC" id="3.5.4.33" evidence="8"/>
<evidence type="ECO:0000256" key="8">
    <source>
        <dbReference type="HAMAP-Rule" id="MF_00972"/>
    </source>
</evidence>
<feature type="binding site" evidence="8">
    <location>
        <position position="107"/>
    </location>
    <ligand>
        <name>Zn(2+)</name>
        <dbReference type="ChEBI" id="CHEBI:29105"/>
        <note>catalytic</note>
    </ligand>
</feature>
<comment type="function">
    <text evidence="8">Catalyzes the deamination of adenosine to inosine at the wobble position 34 of tRNA(Arg2).</text>
</comment>
<dbReference type="GO" id="GO:0002100">
    <property type="term" value="P:tRNA wobble adenosine to inosine editing"/>
    <property type="evidence" value="ECO:0007669"/>
    <property type="project" value="UniProtKB-UniRule"/>
</dbReference>
<sequence length="182" mass="20194">MTTRRELEHCYNALTALPEGWNSWDDLMRIAMEEARKAEAIEEVPVGALLVAPDGTIVAKAYNRTITNNDPTAHAEILALRKAGEQLQNYRTEDLVLVVTLEPCLMCSGAMVHARIRGVVYGAPDHKTGAIDSQLNSFELPLHNHAIWHTSGVLLEECSSMLSTFFKKRRNQIKAAKAGQKV</sequence>
<dbReference type="PROSITE" id="PS00903">
    <property type="entry name" value="CYT_DCMP_DEAMINASES_1"/>
    <property type="match status" value="1"/>
</dbReference>
<evidence type="ECO:0000259" key="9">
    <source>
        <dbReference type="PROSITE" id="PS51747"/>
    </source>
</evidence>
<comment type="cofactor">
    <cofactor evidence="8">
        <name>Zn(2+)</name>
        <dbReference type="ChEBI" id="CHEBI:29105"/>
    </cofactor>
    <text evidence="8">Binds 1 zinc ion per subunit.</text>
</comment>
<comment type="subunit">
    <text evidence="2 8">Homodimer.</text>
</comment>
<accession>A0A8G2C864</accession>
<dbReference type="Gene3D" id="3.40.140.10">
    <property type="entry name" value="Cytidine Deaminase, domain 2"/>
    <property type="match status" value="1"/>
</dbReference>
<dbReference type="SUPFAM" id="SSF53927">
    <property type="entry name" value="Cytidine deaminase-like"/>
    <property type="match status" value="1"/>
</dbReference>
<dbReference type="Pfam" id="PF00383">
    <property type="entry name" value="dCMP_cyt_deam_1"/>
    <property type="match status" value="1"/>
</dbReference>
<gene>
    <name evidence="8" type="primary">tadA</name>
    <name evidence="10" type="ORF">SAMN05660830_00917</name>
</gene>
<dbReference type="HAMAP" id="MF_00972">
    <property type="entry name" value="tRNA_aden_deaminase"/>
    <property type="match status" value="1"/>
</dbReference>
<evidence type="ECO:0000256" key="1">
    <source>
        <dbReference type="ARBA" id="ARBA00010669"/>
    </source>
</evidence>
<keyword evidence="4 8" id="KW-0479">Metal-binding</keyword>
<dbReference type="PANTHER" id="PTHR11079:SF202">
    <property type="entry name" value="TRNA-SPECIFIC ADENOSINE DEAMINASE"/>
    <property type="match status" value="1"/>
</dbReference>
<evidence type="ECO:0000256" key="7">
    <source>
        <dbReference type="ARBA" id="ARBA00048045"/>
    </source>
</evidence>
<dbReference type="RefSeq" id="WP_020002029.1">
    <property type="nucleotide sequence ID" value="NZ_CP192219.1"/>
</dbReference>
<dbReference type="PROSITE" id="PS51747">
    <property type="entry name" value="CYT_DCMP_DEAMINASES_2"/>
    <property type="match status" value="1"/>
</dbReference>
<feature type="binding site" evidence="8">
    <location>
        <position position="104"/>
    </location>
    <ligand>
        <name>Zn(2+)</name>
        <dbReference type="ChEBI" id="CHEBI:29105"/>
        <note>catalytic</note>
    </ligand>
</feature>
<evidence type="ECO:0000256" key="6">
    <source>
        <dbReference type="ARBA" id="ARBA00022833"/>
    </source>
</evidence>
<evidence type="ECO:0000256" key="5">
    <source>
        <dbReference type="ARBA" id="ARBA00022801"/>
    </source>
</evidence>
<dbReference type="AlphaFoldDB" id="A0A8G2C864"/>
<dbReference type="InterPro" id="IPR028883">
    <property type="entry name" value="tRNA_aden_deaminase"/>
</dbReference>
<reference evidence="10 11" key="1">
    <citation type="submission" date="2016-11" db="EMBL/GenBank/DDBJ databases">
        <authorList>
            <person name="Varghese N."/>
            <person name="Submissions S."/>
        </authorList>
    </citation>
    <scope>NUCLEOTIDE SEQUENCE [LARGE SCALE GENOMIC DNA]</scope>
    <source>
        <strain evidence="10 11">DSM 17919</strain>
    </source>
</reference>
<dbReference type="InterPro" id="IPR016193">
    <property type="entry name" value="Cytidine_deaminase-like"/>
</dbReference>
<protein>
    <recommendedName>
        <fullName evidence="8">tRNA-specific adenosine deaminase</fullName>
        <ecNumber evidence="8">3.5.4.33</ecNumber>
    </recommendedName>
</protein>
<dbReference type="GO" id="GO:0008270">
    <property type="term" value="F:zinc ion binding"/>
    <property type="evidence" value="ECO:0007669"/>
    <property type="project" value="UniProtKB-UniRule"/>
</dbReference>
<dbReference type="Proteomes" id="UP000184001">
    <property type="component" value="Unassembled WGS sequence"/>
</dbReference>
<keyword evidence="3 8" id="KW-0819">tRNA processing</keyword>
<comment type="catalytic activity">
    <reaction evidence="7 8">
        <text>adenosine(34) in tRNA + H2O + H(+) = inosine(34) in tRNA + NH4(+)</text>
        <dbReference type="Rhea" id="RHEA:43168"/>
        <dbReference type="Rhea" id="RHEA-COMP:10373"/>
        <dbReference type="Rhea" id="RHEA-COMP:10374"/>
        <dbReference type="ChEBI" id="CHEBI:15377"/>
        <dbReference type="ChEBI" id="CHEBI:15378"/>
        <dbReference type="ChEBI" id="CHEBI:28938"/>
        <dbReference type="ChEBI" id="CHEBI:74411"/>
        <dbReference type="ChEBI" id="CHEBI:82852"/>
        <dbReference type="EC" id="3.5.4.33"/>
    </reaction>
</comment>
<dbReference type="NCBIfam" id="NF008113">
    <property type="entry name" value="PRK10860.1"/>
    <property type="match status" value="1"/>
</dbReference>
<feature type="active site" description="Proton donor" evidence="8">
    <location>
        <position position="76"/>
    </location>
</feature>
<keyword evidence="5 8" id="KW-0378">Hydrolase</keyword>